<dbReference type="Gene3D" id="1.10.1380.10">
    <property type="entry name" value="Neutral endopeptidase , domain2"/>
    <property type="match status" value="1"/>
</dbReference>
<dbReference type="InterPro" id="IPR000718">
    <property type="entry name" value="Peptidase_M13"/>
</dbReference>
<dbReference type="GO" id="GO:0016485">
    <property type="term" value="P:protein processing"/>
    <property type="evidence" value="ECO:0007669"/>
    <property type="project" value="TreeGrafter"/>
</dbReference>
<keyword evidence="1" id="KW-1133">Transmembrane helix</keyword>
<evidence type="ECO:0000313" key="5">
    <source>
        <dbReference type="WBParaSite" id="HDID_0000255401-mRNA-1"/>
    </source>
</evidence>
<evidence type="ECO:0000313" key="3">
    <source>
        <dbReference type="EMBL" id="VDL20016.1"/>
    </source>
</evidence>
<keyword evidence="1" id="KW-0472">Membrane</keyword>
<evidence type="ECO:0000256" key="1">
    <source>
        <dbReference type="SAM" id="Phobius"/>
    </source>
</evidence>
<protein>
    <submittedName>
        <fullName evidence="5">Endothelin-converting enzyme 1</fullName>
    </submittedName>
</protein>
<sequence>MKTREDIAGSNTYLYSSECGDSPLNAALDTRLLLVGGQSSSECSHLSSTPAANQNAATSAYDPTTADASKVHFLALEQVPKSSSNDRLMLDQVRNMNNSISLTNPSDVEFSQARIRRESKRLAACTLKEFLLIILCVILITLLVIILFLYFASFKSEICQSTECVETSYKILSAMNQSVDPCEDFYNYACGGWIERNHIPPGFNQWTVFSELGQTAEYFAKELLEKDIQPDDSRGLELAKIYYSSCINEHAVDALGLTPLKKKMAELYGGWRLLPRGAEGGRNDDTDPFVVGKFDLTEQIISTLKCGQSNDIFSFIIEKDPRSSSRYAITLNPGDISMQPEYYLETSDAKMKTIVKLFRDFMRTYSKMLGVSDSDLPALDAVFELETLIAQNMEPRARQSVETNVFNMNLTELQAFCSVIDWKRLFTSLFNDVNYTVTDAEVIIITDRQFLEKRCEIYAQYMASTEKIKVVHDTAIWKLLWNTEQFMPSSVRKAHEMYDQAMSGRSNS</sequence>
<evidence type="ECO:0000259" key="2">
    <source>
        <dbReference type="Pfam" id="PF05649"/>
    </source>
</evidence>
<name>A0A158QD81_HYMDI</name>
<dbReference type="PROSITE" id="PS51885">
    <property type="entry name" value="NEPRILYSIN"/>
    <property type="match status" value="1"/>
</dbReference>
<reference evidence="5" key="1">
    <citation type="submission" date="2016-04" db="UniProtKB">
        <authorList>
            <consortium name="WormBaseParasite"/>
        </authorList>
    </citation>
    <scope>IDENTIFICATION</scope>
</reference>
<dbReference type="GO" id="GO:0004222">
    <property type="term" value="F:metalloendopeptidase activity"/>
    <property type="evidence" value="ECO:0007669"/>
    <property type="project" value="InterPro"/>
</dbReference>
<dbReference type="InterPro" id="IPR042089">
    <property type="entry name" value="Peptidase_M13_dom_2"/>
</dbReference>
<dbReference type="PANTHER" id="PTHR11733:SF167">
    <property type="entry name" value="FI17812P1-RELATED"/>
    <property type="match status" value="1"/>
</dbReference>
<organism evidence="5">
    <name type="scientific">Hymenolepis diminuta</name>
    <name type="common">Rat tapeworm</name>
    <dbReference type="NCBI Taxonomy" id="6216"/>
    <lineage>
        <taxon>Eukaryota</taxon>
        <taxon>Metazoa</taxon>
        <taxon>Spiralia</taxon>
        <taxon>Lophotrochozoa</taxon>
        <taxon>Platyhelminthes</taxon>
        <taxon>Cestoda</taxon>
        <taxon>Eucestoda</taxon>
        <taxon>Cyclophyllidea</taxon>
        <taxon>Hymenolepididae</taxon>
        <taxon>Hymenolepis</taxon>
    </lineage>
</organism>
<evidence type="ECO:0000313" key="4">
    <source>
        <dbReference type="Proteomes" id="UP000274504"/>
    </source>
</evidence>
<proteinExistence type="predicted"/>
<gene>
    <name evidence="3" type="ORF">HDID_LOCUS2555</name>
</gene>
<dbReference type="Proteomes" id="UP000274504">
    <property type="component" value="Unassembled WGS sequence"/>
</dbReference>
<dbReference type="EMBL" id="UYSG01000641">
    <property type="protein sequence ID" value="VDL20016.1"/>
    <property type="molecule type" value="Genomic_DNA"/>
</dbReference>
<dbReference type="InterPro" id="IPR024079">
    <property type="entry name" value="MetalloPept_cat_dom_sf"/>
</dbReference>
<dbReference type="PANTHER" id="PTHR11733">
    <property type="entry name" value="ZINC METALLOPROTEASE FAMILY M13 NEPRILYSIN-RELATED"/>
    <property type="match status" value="1"/>
</dbReference>
<dbReference type="STRING" id="6216.A0A158QD81"/>
<accession>A0A158QD81</accession>
<reference evidence="3 4" key="2">
    <citation type="submission" date="2018-11" db="EMBL/GenBank/DDBJ databases">
        <authorList>
            <consortium name="Pathogen Informatics"/>
        </authorList>
    </citation>
    <scope>NUCLEOTIDE SEQUENCE [LARGE SCALE GENOMIC DNA]</scope>
</reference>
<dbReference type="Pfam" id="PF05649">
    <property type="entry name" value="Peptidase_M13_N"/>
    <property type="match status" value="1"/>
</dbReference>
<keyword evidence="1" id="KW-0812">Transmembrane</keyword>
<feature type="transmembrane region" description="Helical" evidence="1">
    <location>
        <begin position="130"/>
        <end position="152"/>
    </location>
</feature>
<dbReference type="InterPro" id="IPR008753">
    <property type="entry name" value="Peptidase_M13_N"/>
</dbReference>
<dbReference type="AlphaFoldDB" id="A0A158QD81"/>
<dbReference type="SUPFAM" id="SSF55486">
    <property type="entry name" value="Metalloproteases ('zincins'), catalytic domain"/>
    <property type="match status" value="1"/>
</dbReference>
<dbReference type="OrthoDB" id="6475849at2759"/>
<feature type="domain" description="Peptidase M13 N-terminal" evidence="2">
    <location>
        <begin position="181"/>
        <end position="506"/>
    </location>
</feature>
<dbReference type="GO" id="GO:0005886">
    <property type="term" value="C:plasma membrane"/>
    <property type="evidence" value="ECO:0007669"/>
    <property type="project" value="TreeGrafter"/>
</dbReference>
<dbReference type="Gene3D" id="3.40.390.10">
    <property type="entry name" value="Collagenase (Catalytic Domain)"/>
    <property type="match status" value="1"/>
</dbReference>
<dbReference type="WBParaSite" id="HDID_0000255401-mRNA-1">
    <property type="protein sequence ID" value="HDID_0000255401-mRNA-1"/>
    <property type="gene ID" value="HDID_0000255401"/>
</dbReference>